<gene>
    <name evidence="2" type="ORF">EYF80_017305</name>
</gene>
<evidence type="ECO:0000256" key="1">
    <source>
        <dbReference type="SAM" id="MobiDB-lite"/>
    </source>
</evidence>
<evidence type="ECO:0000313" key="2">
    <source>
        <dbReference type="EMBL" id="TNN72529.1"/>
    </source>
</evidence>
<reference evidence="2 3" key="1">
    <citation type="submission" date="2019-03" db="EMBL/GenBank/DDBJ databases">
        <title>First draft genome of Liparis tanakae, snailfish: a comprehensive survey of snailfish specific genes.</title>
        <authorList>
            <person name="Kim W."/>
            <person name="Song I."/>
            <person name="Jeong J.-H."/>
            <person name="Kim D."/>
            <person name="Kim S."/>
            <person name="Ryu S."/>
            <person name="Song J.Y."/>
            <person name="Lee S.K."/>
        </authorList>
    </citation>
    <scope>NUCLEOTIDE SEQUENCE [LARGE SCALE GENOMIC DNA]</scope>
    <source>
        <tissue evidence="2">Muscle</tissue>
    </source>
</reference>
<organism evidence="2 3">
    <name type="scientific">Liparis tanakae</name>
    <name type="common">Tanaka's snailfish</name>
    <dbReference type="NCBI Taxonomy" id="230148"/>
    <lineage>
        <taxon>Eukaryota</taxon>
        <taxon>Metazoa</taxon>
        <taxon>Chordata</taxon>
        <taxon>Craniata</taxon>
        <taxon>Vertebrata</taxon>
        <taxon>Euteleostomi</taxon>
        <taxon>Actinopterygii</taxon>
        <taxon>Neopterygii</taxon>
        <taxon>Teleostei</taxon>
        <taxon>Neoteleostei</taxon>
        <taxon>Acanthomorphata</taxon>
        <taxon>Eupercaria</taxon>
        <taxon>Perciformes</taxon>
        <taxon>Cottioidei</taxon>
        <taxon>Cottales</taxon>
        <taxon>Liparidae</taxon>
        <taxon>Liparis</taxon>
    </lineage>
</organism>
<comment type="caution">
    <text evidence="2">The sequence shown here is derived from an EMBL/GenBank/DDBJ whole genome shotgun (WGS) entry which is preliminary data.</text>
</comment>
<protein>
    <submittedName>
        <fullName evidence="2">Uncharacterized protein</fullName>
    </submittedName>
</protein>
<dbReference type="Proteomes" id="UP000314294">
    <property type="component" value="Unassembled WGS sequence"/>
</dbReference>
<keyword evidence="3" id="KW-1185">Reference proteome</keyword>
<feature type="region of interest" description="Disordered" evidence="1">
    <location>
        <begin position="1"/>
        <end position="57"/>
    </location>
</feature>
<accession>A0A4Z2I392</accession>
<name>A0A4Z2I392_9TELE</name>
<dbReference type="AlphaFoldDB" id="A0A4Z2I392"/>
<sequence>MIPLTPGPLKPLVTERPRPRHLPAVAEGEASDDRLSRTSSSQMLCKMKSPRPAPPLSLETGQTWLKQGRAGQPQLNQAIRLFCAAFTAMLRDSTAPHTGMEENHNVRTTLLKHSQDVRSMEWRDDERLFPLKLSALCHKATEFDGGGVRSAVGQTVAGAQSTGQLLQHQSERSATLTGADIQRTAAASAITVSRTFPPYSQSRVIDSCGLRGLTSLPFLEMGYLTGRI</sequence>
<proteinExistence type="predicted"/>
<dbReference type="EMBL" id="SRLO01000136">
    <property type="protein sequence ID" value="TNN72529.1"/>
    <property type="molecule type" value="Genomic_DNA"/>
</dbReference>
<evidence type="ECO:0000313" key="3">
    <source>
        <dbReference type="Proteomes" id="UP000314294"/>
    </source>
</evidence>